<evidence type="ECO:0000313" key="2">
    <source>
        <dbReference type="EMBL" id="JAA64808.1"/>
    </source>
</evidence>
<dbReference type="EMBL" id="GACK01000226">
    <property type="protein sequence ID" value="JAA64808.1"/>
    <property type="molecule type" value="mRNA"/>
</dbReference>
<evidence type="ECO:0000256" key="1">
    <source>
        <dbReference type="SAM" id="Phobius"/>
    </source>
</evidence>
<dbReference type="AlphaFoldDB" id="L7MMM2"/>
<organism evidence="2">
    <name type="scientific">Rhipicephalus pulchellus</name>
    <name type="common">Yellow backed tick</name>
    <name type="synonym">Dermacentor pulchellus</name>
    <dbReference type="NCBI Taxonomy" id="72859"/>
    <lineage>
        <taxon>Eukaryota</taxon>
        <taxon>Metazoa</taxon>
        <taxon>Ecdysozoa</taxon>
        <taxon>Arthropoda</taxon>
        <taxon>Chelicerata</taxon>
        <taxon>Arachnida</taxon>
        <taxon>Acari</taxon>
        <taxon>Parasitiformes</taxon>
        <taxon>Ixodida</taxon>
        <taxon>Ixodoidea</taxon>
        <taxon>Ixodidae</taxon>
        <taxon>Rhipicephalinae</taxon>
        <taxon>Rhipicephalus</taxon>
        <taxon>Rhipicephalus</taxon>
    </lineage>
</organism>
<keyword evidence="1" id="KW-0812">Transmembrane</keyword>
<keyword evidence="1" id="KW-0472">Membrane</keyword>
<name>L7MMM2_RHIPC</name>
<feature type="non-terminal residue" evidence="2">
    <location>
        <position position="100"/>
    </location>
</feature>
<keyword evidence="1" id="KW-1133">Transmembrane helix</keyword>
<reference evidence="2" key="2">
    <citation type="journal article" date="2015" name="J. Proteomics">
        <title>Sexual differences in the sialomes of the zebra tick, Rhipicephalus pulchellus.</title>
        <authorList>
            <person name="Tan A.W."/>
            <person name="Francischetti I.M."/>
            <person name="Slovak M."/>
            <person name="Kini R.M."/>
            <person name="Ribeiro J.M."/>
        </authorList>
    </citation>
    <scope>NUCLEOTIDE SEQUENCE</scope>
    <source>
        <tissue evidence="2">Salivary gland</tissue>
    </source>
</reference>
<protein>
    <submittedName>
        <fullName evidence="2">Uncharacterized protein</fullName>
    </submittedName>
</protein>
<feature type="transmembrane region" description="Helical" evidence="1">
    <location>
        <begin position="12"/>
        <end position="34"/>
    </location>
</feature>
<proteinExistence type="evidence at transcript level"/>
<feature type="transmembrane region" description="Helical" evidence="1">
    <location>
        <begin position="40"/>
        <end position="59"/>
    </location>
</feature>
<sequence>MLEGSAQLGSLLCFSWVFSFFPPLFFLVILSSFFFVLSLYFYLVLFPFFSFFFSCYFLLPSSFNFCTWFLLSCFPSCSSYVHASYHHRGACRTRGRRLLF</sequence>
<accession>L7MMM2</accession>
<reference evidence="2" key="1">
    <citation type="submission" date="2012-11" db="EMBL/GenBank/DDBJ databases">
        <authorList>
            <person name="Lucero-Rivera Y.E."/>
            <person name="Tovar-Ramirez D."/>
        </authorList>
    </citation>
    <scope>NUCLEOTIDE SEQUENCE</scope>
    <source>
        <tissue evidence="2">Salivary gland</tissue>
    </source>
</reference>